<evidence type="ECO:0000256" key="4">
    <source>
        <dbReference type="ARBA" id="ARBA00022989"/>
    </source>
</evidence>
<organism evidence="9 10">
    <name type="scientific">Actinophytocola gossypii</name>
    <dbReference type="NCBI Taxonomy" id="2812003"/>
    <lineage>
        <taxon>Bacteria</taxon>
        <taxon>Bacillati</taxon>
        <taxon>Actinomycetota</taxon>
        <taxon>Actinomycetes</taxon>
        <taxon>Pseudonocardiales</taxon>
        <taxon>Pseudonocardiaceae</taxon>
    </lineage>
</organism>
<keyword evidence="3 6" id="KW-0812">Transmembrane</keyword>
<feature type="signal peptide" evidence="7">
    <location>
        <begin position="1"/>
        <end position="19"/>
    </location>
</feature>
<dbReference type="EMBL" id="JAFFZE010000006">
    <property type="protein sequence ID" value="MCT2582498.1"/>
    <property type="molecule type" value="Genomic_DNA"/>
</dbReference>
<evidence type="ECO:0000256" key="7">
    <source>
        <dbReference type="SAM" id="SignalP"/>
    </source>
</evidence>
<feature type="transmembrane region" description="Helical" evidence="6">
    <location>
        <begin position="230"/>
        <end position="250"/>
    </location>
</feature>
<evidence type="ECO:0000256" key="3">
    <source>
        <dbReference type="ARBA" id="ARBA00022692"/>
    </source>
</evidence>
<dbReference type="PANTHER" id="PTHR35007">
    <property type="entry name" value="INTEGRAL MEMBRANE PROTEIN-RELATED"/>
    <property type="match status" value="1"/>
</dbReference>
<protein>
    <submittedName>
        <fullName evidence="9">Type II secretion system F family protein</fullName>
    </submittedName>
</protein>
<feature type="domain" description="Type II secretion system protein GspF" evidence="8">
    <location>
        <begin position="96"/>
        <end position="211"/>
    </location>
</feature>
<feature type="transmembrane region" description="Helical" evidence="6">
    <location>
        <begin position="200"/>
        <end position="218"/>
    </location>
</feature>
<keyword evidence="5 6" id="KW-0472">Membrane</keyword>
<feature type="chain" id="PRO_5045681375" evidence="7">
    <location>
        <begin position="20"/>
        <end position="259"/>
    </location>
</feature>
<evidence type="ECO:0000256" key="1">
    <source>
        <dbReference type="ARBA" id="ARBA00004651"/>
    </source>
</evidence>
<evidence type="ECO:0000256" key="5">
    <source>
        <dbReference type="ARBA" id="ARBA00023136"/>
    </source>
</evidence>
<gene>
    <name evidence="9" type="ORF">JT362_05100</name>
</gene>
<keyword evidence="2" id="KW-1003">Cell membrane</keyword>
<keyword evidence="4 6" id="KW-1133">Transmembrane helix</keyword>
<evidence type="ECO:0000256" key="2">
    <source>
        <dbReference type="ARBA" id="ARBA00022475"/>
    </source>
</evidence>
<accession>A0ABT2J3Z2</accession>
<dbReference type="Proteomes" id="UP001156441">
    <property type="component" value="Unassembled WGS sequence"/>
</dbReference>
<comment type="subcellular location">
    <subcellularLocation>
        <location evidence="1">Cell membrane</location>
        <topology evidence="1">Multi-pass membrane protein</topology>
    </subcellularLocation>
</comment>
<proteinExistence type="predicted"/>
<keyword evidence="7" id="KW-0732">Signal</keyword>
<keyword evidence="10" id="KW-1185">Reference proteome</keyword>
<feature type="transmembrane region" description="Helical" evidence="6">
    <location>
        <begin position="43"/>
        <end position="71"/>
    </location>
</feature>
<evidence type="ECO:0000313" key="9">
    <source>
        <dbReference type="EMBL" id="MCT2582498.1"/>
    </source>
</evidence>
<comment type="caution">
    <text evidence="9">The sequence shown here is derived from an EMBL/GenBank/DDBJ whole genome shotgun (WGS) entry which is preliminary data.</text>
</comment>
<dbReference type="InterPro" id="IPR018076">
    <property type="entry name" value="T2SS_GspF_dom"/>
</dbReference>
<dbReference type="Pfam" id="PF00482">
    <property type="entry name" value="T2SSF"/>
    <property type="match status" value="1"/>
</dbReference>
<evidence type="ECO:0000313" key="10">
    <source>
        <dbReference type="Proteomes" id="UP001156441"/>
    </source>
</evidence>
<reference evidence="9 10" key="1">
    <citation type="submission" date="2021-02" db="EMBL/GenBank/DDBJ databases">
        <title>Actinophytocola xerophila sp. nov., isolated from soil of cotton cropping field.</title>
        <authorList>
            <person name="Huang R."/>
            <person name="Chen X."/>
            <person name="Ge X."/>
            <person name="Liu W."/>
        </authorList>
    </citation>
    <scope>NUCLEOTIDE SEQUENCE [LARGE SCALE GENOMIC DNA]</scope>
    <source>
        <strain evidence="9 10">S1-96</strain>
    </source>
</reference>
<dbReference type="PANTHER" id="PTHR35007:SF4">
    <property type="entry name" value="CONSERVED TRANSMEMBRANE PROTEIN-RELATED"/>
    <property type="match status" value="1"/>
</dbReference>
<evidence type="ECO:0000259" key="8">
    <source>
        <dbReference type="Pfam" id="PF00482"/>
    </source>
</evidence>
<sequence>MVTAAVLCLAFLTWPPAHAARRLHTLTPTRGHRWHPPRPSAVTLTCAAAAAGWLVAGLPGAAAAAVALVTLQRRWHARQTRTRSLTATAALAEAVHSLVAALRTGAHPADAAESAATDAPPSAAGPMRAVAAVARLNGDITQALSTAPPVQHRIARAWSLAQRHGLPLADVLEAVARDLDQRVRFTRQVLARMAGPRTSATVLAALPALGIALGEAMGAHPLHVLTTTPLGGALLVVGVAFLAAGITWTARLTTQAVPQ</sequence>
<evidence type="ECO:0000256" key="6">
    <source>
        <dbReference type="SAM" id="Phobius"/>
    </source>
</evidence>
<dbReference type="RefSeq" id="WP_260189845.1">
    <property type="nucleotide sequence ID" value="NZ_JAFFZE010000006.1"/>
</dbReference>
<name>A0ABT2J3Z2_9PSEU</name>